<dbReference type="AlphaFoldDB" id="A0AAD7J4R1"/>
<gene>
    <name evidence="1" type="ORF">B0H16DRAFT_1458139</name>
</gene>
<proteinExistence type="predicted"/>
<protein>
    <submittedName>
        <fullName evidence="1">Uncharacterized protein</fullName>
    </submittedName>
</protein>
<sequence length="237" mass="26240">MWLQELVGLNDRLFLHPGGLESLVVGRKYPGVGTNYTIVPGPLHIPLAELTVAFAAHAAVEPKDFFFISVPLSVASKFIQWSDHNLYPQRPDYTNVGITLWCIPKTAHTVLFLAVEGLLALRCDIKELRFKIELTSPIQEMYDSSVVYGTRWRAPVVVQTRQSLSEGRADIASIGCRMFARWHFPPYSSSVSLHAPTAPGLPPNTPTYLPLHTAPLTTLGQTGVAGPQELLTRLPFR</sequence>
<comment type="caution">
    <text evidence="1">The sequence shown here is derived from an EMBL/GenBank/DDBJ whole genome shotgun (WGS) entry which is preliminary data.</text>
</comment>
<organism evidence="1 2">
    <name type="scientific">Mycena metata</name>
    <dbReference type="NCBI Taxonomy" id="1033252"/>
    <lineage>
        <taxon>Eukaryota</taxon>
        <taxon>Fungi</taxon>
        <taxon>Dikarya</taxon>
        <taxon>Basidiomycota</taxon>
        <taxon>Agaricomycotina</taxon>
        <taxon>Agaricomycetes</taxon>
        <taxon>Agaricomycetidae</taxon>
        <taxon>Agaricales</taxon>
        <taxon>Marasmiineae</taxon>
        <taxon>Mycenaceae</taxon>
        <taxon>Mycena</taxon>
    </lineage>
</organism>
<evidence type="ECO:0000313" key="1">
    <source>
        <dbReference type="EMBL" id="KAJ7756689.1"/>
    </source>
</evidence>
<keyword evidence="2" id="KW-1185">Reference proteome</keyword>
<evidence type="ECO:0000313" key="2">
    <source>
        <dbReference type="Proteomes" id="UP001215598"/>
    </source>
</evidence>
<accession>A0AAD7J4R1</accession>
<name>A0AAD7J4R1_9AGAR</name>
<dbReference type="EMBL" id="JARKIB010000046">
    <property type="protein sequence ID" value="KAJ7756689.1"/>
    <property type="molecule type" value="Genomic_DNA"/>
</dbReference>
<reference evidence="1" key="1">
    <citation type="submission" date="2023-03" db="EMBL/GenBank/DDBJ databases">
        <title>Massive genome expansion in bonnet fungi (Mycena s.s.) driven by repeated elements and novel gene families across ecological guilds.</title>
        <authorList>
            <consortium name="Lawrence Berkeley National Laboratory"/>
            <person name="Harder C.B."/>
            <person name="Miyauchi S."/>
            <person name="Viragh M."/>
            <person name="Kuo A."/>
            <person name="Thoen E."/>
            <person name="Andreopoulos B."/>
            <person name="Lu D."/>
            <person name="Skrede I."/>
            <person name="Drula E."/>
            <person name="Henrissat B."/>
            <person name="Morin E."/>
            <person name="Kohler A."/>
            <person name="Barry K."/>
            <person name="LaButti K."/>
            <person name="Morin E."/>
            <person name="Salamov A."/>
            <person name="Lipzen A."/>
            <person name="Mereny Z."/>
            <person name="Hegedus B."/>
            <person name="Baldrian P."/>
            <person name="Stursova M."/>
            <person name="Weitz H."/>
            <person name="Taylor A."/>
            <person name="Grigoriev I.V."/>
            <person name="Nagy L.G."/>
            <person name="Martin F."/>
            <person name="Kauserud H."/>
        </authorList>
    </citation>
    <scope>NUCLEOTIDE SEQUENCE</scope>
    <source>
        <strain evidence="1">CBHHK182m</strain>
    </source>
</reference>
<dbReference type="Proteomes" id="UP001215598">
    <property type="component" value="Unassembled WGS sequence"/>
</dbReference>